<evidence type="ECO:0000256" key="6">
    <source>
        <dbReference type="ARBA" id="ARBA00023270"/>
    </source>
</evidence>
<dbReference type="Proteomes" id="UP000747542">
    <property type="component" value="Unassembled WGS sequence"/>
</dbReference>
<dbReference type="FunFam" id="1.10.150.240:FF:000006">
    <property type="entry name" value="Phosphonoacetaldehyde hydrolase"/>
    <property type="match status" value="1"/>
</dbReference>
<reference evidence="7" key="1">
    <citation type="journal article" date="2021" name="Sci. Adv.">
        <title>The American lobster genome reveals insights on longevity, neural, and immune adaptations.</title>
        <authorList>
            <person name="Polinski J.M."/>
            <person name="Zimin A.V."/>
            <person name="Clark K.F."/>
            <person name="Kohn A.B."/>
            <person name="Sadowski N."/>
            <person name="Timp W."/>
            <person name="Ptitsyn A."/>
            <person name="Khanna P."/>
            <person name="Romanova D.Y."/>
            <person name="Williams P."/>
            <person name="Greenwood S.J."/>
            <person name="Moroz L.L."/>
            <person name="Walt D.R."/>
            <person name="Bodnar A.G."/>
        </authorList>
    </citation>
    <scope>NUCLEOTIDE SEQUENCE</scope>
    <source>
        <strain evidence="7">GMGI-L3</strain>
    </source>
</reference>
<dbReference type="InterPro" id="IPR023214">
    <property type="entry name" value="HAD_sf"/>
</dbReference>
<evidence type="ECO:0000256" key="5">
    <source>
        <dbReference type="ARBA" id="ARBA00022842"/>
    </source>
</evidence>
<dbReference type="GO" id="GO:0006281">
    <property type="term" value="P:DNA repair"/>
    <property type="evidence" value="ECO:0007669"/>
    <property type="project" value="TreeGrafter"/>
</dbReference>
<keyword evidence="4 7" id="KW-0378">Hydrolase</keyword>
<dbReference type="SUPFAM" id="SSF56784">
    <property type="entry name" value="HAD-like"/>
    <property type="match status" value="1"/>
</dbReference>
<accession>A0A8J5JLP5</accession>
<dbReference type="GO" id="GO:0008967">
    <property type="term" value="F:phosphoglycolate phosphatase activity"/>
    <property type="evidence" value="ECO:0007669"/>
    <property type="project" value="TreeGrafter"/>
</dbReference>
<dbReference type="InterPro" id="IPR036412">
    <property type="entry name" value="HAD-like_sf"/>
</dbReference>
<dbReference type="PANTHER" id="PTHR43434">
    <property type="entry name" value="PHOSPHOGLYCOLATE PHOSPHATASE"/>
    <property type="match status" value="1"/>
</dbReference>
<dbReference type="Gene3D" id="3.40.50.1000">
    <property type="entry name" value="HAD superfamily/HAD-like"/>
    <property type="match status" value="1"/>
</dbReference>
<evidence type="ECO:0000256" key="2">
    <source>
        <dbReference type="ARBA" id="ARBA00011738"/>
    </source>
</evidence>
<evidence type="ECO:0000256" key="3">
    <source>
        <dbReference type="ARBA" id="ARBA00022723"/>
    </source>
</evidence>
<dbReference type="GO" id="GO:0005829">
    <property type="term" value="C:cytosol"/>
    <property type="evidence" value="ECO:0007669"/>
    <property type="project" value="TreeGrafter"/>
</dbReference>
<organism evidence="7 8">
    <name type="scientific">Homarus americanus</name>
    <name type="common">American lobster</name>
    <dbReference type="NCBI Taxonomy" id="6706"/>
    <lineage>
        <taxon>Eukaryota</taxon>
        <taxon>Metazoa</taxon>
        <taxon>Ecdysozoa</taxon>
        <taxon>Arthropoda</taxon>
        <taxon>Crustacea</taxon>
        <taxon>Multicrustacea</taxon>
        <taxon>Malacostraca</taxon>
        <taxon>Eumalacostraca</taxon>
        <taxon>Eucarida</taxon>
        <taxon>Decapoda</taxon>
        <taxon>Pleocyemata</taxon>
        <taxon>Astacidea</taxon>
        <taxon>Nephropoidea</taxon>
        <taxon>Nephropidae</taxon>
        <taxon>Homarus</taxon>
    </lineage>
</organism>
<comment type="caution">
    <text evidence="7">The sequence shown here is derived from an EMBL/GenBank/DDBJ whole genome shotgun (WGS) entry which is preliminary data.</text>
</comment>
<dbReference type="AlphaFoldDB" id="A0A8J5JLP5"/>
<dbReference type="InterPro" id="IPR023198">
    <property type="entry name" value="PGP-like_dom2"/>
</dbReference>
<name>A0A8J5JLP5_HOMAM</name>
<dbReference type="SFLD" id="SFLDS00003">
    <property type="entry name" value="Haloacid_Dehalogenase"/>
    <property type="match status" value="1"/>
</dbReference>
<dbReference type="NCBIfam" id="TIGR01422">
    <property type="entry name" value="phosphonatase"/>
    <property type="match status" value="1"/>
</dbReference>
<gene>
    <name evidence="7" type="primary">phnX-L</name>
    <name evidence="7" type="ORF">Hamer_G022208</name>
</gene>
<comment type="cofactor">
    <cofactor evidence="1">
        <name>Mg(2+)</name>
        <dbReference type="ChEBI" id="CHEBI:18420"/>
    </cofactor>
</comment>
<dbReference type="EMBL" id="JAHLQT010032117">
    <property type="protein sequence ID" value="KAG7159826.1"/>
    <property type="molecule type" value="Genomic_DNA"/>
</dbReference>
<dbReference type="Gene3D" id="1.10.150.240">
    <property type="entry name" value="Putative phosphatase, domain 2"/>
    <property type="match status" value="1"/>
</dbReference>
<evidence type="ECO:0000256" key="4">
    <source>
        <dbReference type="ARBA" id="ARBA00022801"/>
    </source>
</evidence>
<dbReference type="PANTHER" id="PTHR43434:SF19">
    <property type="entry name" value="PHOSPHONOACETALDEHYDE HYDROLASE"/>
    <property type="match status" value="1"/>
</dbReference>
<sequence>MTAPRKRDSENKKRVKLEKAVALSCHCSTASVDHLGEMMEKNDKGNEMLVNPRSEYRVTRRYHGKIKAAIFDWAGTVIDCGVFSAAETFIELFIEEGVNVTNEEARGPMGMHKRAHICKMLEVERVRARWLKAKDGPPTSADVDRMYAKFVPKNIAALQKHSMLIDDKLRGMGIKIGSCTGYPSTIVEKLKPFAAKQGYVPDAIVAADEVPQARPMPYMVWLNAIRMDVSPIEAIVKVDDTVDGIKEGLTAGCWTIAVAKTGNYMAASQHELNIMPHEELERKLTRSYEILHDAGSHYVVDSIKDVPAVVRDINRRLAAGERP</sequence>
<dbReference type="InterPro" id="IPR050155">
    <property type="entry name" value="HAD-like_hydrolase_sf"/>
</dbReference>
<evidence type="ECO:0000313" key="7">
    <source>
        <dbReference type="EMBL" id="KAG7159826.1"/>
    </source>
</evidence>
<dbReference type="HAMAP" id="MF_01375">
    <property type="entry name" value="PhnX"/>
    <property type="match status" value="1"/>
</dbReference>
<dbReference type="InterPro" id="IPR006323">
    <property type="entry name" value="Phosphonoacetald_hydro"/>
</dbReference>
<comment type="subunit">
    <text evidence="2">Homodimer.</text>
</comment>
<dbReference type="GO" id="GO:0050194">
    <property type="term" value="F:phosphonoacetaldehyde hydrolase activity"/>
    <property type="evidence" value="ECO:0007669"/>
    <property type="project" value="InterPro"/>
</dbReference>
<proteinExistence type="inferred from homology"/>
<dbReference type="GO" id="GO:0046872">
    <property type="term" value="F:metal ion binding"/>
    <property type="evidence" value="ECO:0007669"/>
    <property type="project" value="UniProtKB-KW"/>
</dbReference>
<keyword evidence="5" id="KW-0460">Magnesium</keyword>
<keyword evidence="6" id="KW-0704">Schiff base</keyword>
<dbReference type="SFLD" id="SFLDG01129">
    <property type="entry name" value="C1.5:_HAD__Beta-PGM__Phosphata"/>
    <property type="match status" value="1"/>
</dbReference>
<dbReference type="GO" id="GO:0019700">
    <property type="term" value="P:organic phosphonate catabolic process"/>
    <property type="evidence" value="ECO:0007669"/>
    <property type="project" value="InterPro"/>
</dbReference>
<protein>
    <submittedName>
        <fullName evidence="7">Phosphonoacetaldehyde hydrolase-like</fullName>
    </submittedName>
</protein>
<dbReference type="Pfam" id="PF00702">
    <property type="entry name" value="Hydrolase"/>
    <property type="match status" value="1"/>
</dbReference>
<evidence type="ECO:0000313" key="8">
    <source>
        <dbReference type="Proteomes" id="UP000747542"/>
    </source>
</evidence>
<evidence type="ECO:0000256" key="1">
    <source>
        <dbReference type="ARBA" id="ARBA00001946"/>
    </source>
</evidence>
<keyword evidence="8" id="KW-1185">Reference proteome</keyword>
<keyword evidence="3" id="KW-0479">Metal-binding</keyword>